<evidence type="ECO:0000313" key="7">
    <source>
        <dbReference type="Proteomes" id="UP000291600"/>
    </source>
</evidence>
<evidence type="ECO:0000256" key="3">
    <source>
        <dbReference type="ARBA" id="ARBA00023125"/>
    </source>
</evidence>
<evidence type="ECO:0000256" key="1">
    <source>
        <dbReference type="ARBA" id="ARBA00009437"/>
    </source>
</evidence>
<dbReference type="Pfam" id="PF03466">
    <property type="entry name" value="LysR_substrate"/>
    <property type="match status" value="1"/>
</dbReference>
<dbReference type="GO" id="GO:0003677">
    <property type="term" value="F:DNA binding"/>
    <property type="evidence" value="ECO:0007669"/>
    <property type="project" value="UniProtKB-KW"/>
</dbReference>
<accession>A0ABD7Q8H6</accession>
<dbReference type="SUPFAM" id="SSF46785">
    <property type="entry name" value="Winged helix' DNA-binding domain"/>
    <property type="match status" value="1"/>
</dbReference>
<keyword evidence="4" id="KW-0804">Transcription</keyword>
<dbReference type="Proteomes" id="UP000291600">
    <property type="component" value="Unassembled WGS sequence"/>
</dbReference>
<keyword evidence="3" id="KW-0238">DNA-binding</keyword>
<keyword evidence="2" id="KW-0805">Transcription regulation</keyword>
<organism evidence="6 7">
    <name type="scientific">Hafnia alvei</name>
    <dbReference type="NCBI Taxonomy" id="569"/>
    <lineage>
        <taxon>Bacteria</taxon>
        <taxon>Pseudomonadati</taxon>
        <taxon>Pseudomonadota</taxon>
        <taxon>Gammaproteobacteria</taxon>
        <taxon>Enterobacterales</taxon>
        <taxon>Hafniaceae</taxon>
        <taxon>Hafnia</taxon>
    </lineage>
</organism>
<comment type="caution">
    <text evidence="6">The sequence shown here is derived from an EMBL/GenBank/DDBJ whole genome shotgun (WGS) entry which is preliminary data.</text>
</comment>
<sequence length="302" mass="34013">MEMKTTLEQWMLLQAVIEHGSFSRAAEMFNRSQSSLSYQLTLMQGRLGVPLLTIVGRKAELTPEGQQLLAQVQPLLQGFRTLENRAEALKRGERARLDLVVDSIFPKSHLFDVLRRFQQAFPMTQVHLTEVLRSESLSELKQRHADVYLITPTHDVATRGRLLMEITFAAVAHRDHPLLQLPAPLSRDDLARYPLIEIVDRTQQQMNSRQSTAAENWTFTTIEAAIEAVAHGVGYGWLPEEKIAPLLASGELMLLPLVQGERRSTPLYLLVNEELAGIDREITLLVSLLEGSLDSGFETKIV</sequence>
<feature type="domain" description="HTH lysR-type" evidence="5">
    <location>
        <begin position="5"/>
        <end position="62"/>
    </location>
</feature>
<evidence type="ECO:0000256" key="2">
    <source>
        <dbReference type="ARBA" id="ARBA00023015"/>
    </source>
</evidence>
<reference evidence="6 7" key="1">
    <citation type="submission" date="2019-02" db="EMBL/GenBank/DDBJ databases">
        <title>Comparative genomic analysis of the Hafnia genus genomes.</title>
        <authorList>
            <person name="Zhiqiu Y."/>
            <person name="Chao Y."/>
            <person name="Yuhui D."/>
            <person name="Di H."/>
            <person name="Bin L."/>
        </authorList>
    </citation>
    <scope>NUCLEOTIDE SEQUENCE [LARGE SCALE GENOMIC DNA]</scope>
    <source>
        <strain evidence="6 7">PCM_1210</strain>
    </source>
</reference>
<comment type="similarity">
    <text evidence="1">Belongs to the LysR transcriptional regulatory family.</text>
</comment>
<dbReference type="Gene3D" id="3.40.190.290">
    <property type="match status" value="1"/>
</dbReference>
<dbReference type="InterPro" id="IPR000847">
    <property type="entry name" value="LysR_HTH_N"/>
</dbReference>
<dbReference type="AlphaFoldDB" id="A0ABD7Q8H6"/>
<dbReference type="PROSITE" id="PS50931">
    <property type="entry name" value="HTH_LYSR"/>
    <property type="match status" value="1"/>
</dbReference>
<evidence type="ECO:0000256" key="4">
    <source>
        <dbReference type="ARBA" id="ARBA00023163"/>
    </source>
</evidence>
<dbReference type="InterPro" id="IPR005119">
    <property type="entry name" value="LysR_subst-bd"/>
</dbReference>
<evidence type="ECO:0000259" key="5">
    <source>
        <dbReference type="PROSITE" id="PS50931"/>
    </source>
</evidence>
<dbReference type="PANTHER" id="PTHR30126:SF88">
    <property type="entry name" value="TRANSCRIPTIONAL REGULATOR-RELATED"/>
    <property type="match status" value="1"/>
</dbReference>
<evidence type="ECO:0000313" key="6">
    <source>
        <dbReference type="EMBL" id="TBL68669.1"/>
    </source>
</evidence>
<proteinExistence type="inferred from homology"/>
<dbReference type="EMBL" id="SITJ01000058">
    <property type="protein sequence ID" value="TBL68669.1"/>
    <property type="molecule type" value="Genomic_DNA"/>
</dbReference>
<protein>
    <submittedName>
        <fullName evidence="6">LysR family transcriptional regulator</fullName>
    </submittedName>
</protein>
<gene>
    <name evidence="6" type="ORF">EYY96_05770</name>
</gene>
<name>A0ABD7Q8H6_HAFAL</name>
<dbReference type="SUPFAM" id="SSF53850">
    <property type="entry name" value="Periplasmic binding protein-like II"/>
    <property type="match status" value="1"/>
</dbReference>
<dbReference type="InterPro" id="IPR036390">
    <property type="entry name" value="WH_DNA-bd_sf"/>
</dbReference>
<dbReference type="PANTHER" id="PTHR30126">
    <property type="entry name" value="HTH-TYPE TRANSCRIPTIONAL REGULATOR"/>
    <property type="match status" value="1"/>
</dbReference>
<dbReference type="Gene3D" id="1.10.10.10">
    <property type="entry name" value="Winged helix-like DNA-binding domain superfamily/Winged helix DNA-binding domain"/>
    <property type="match status" value="1"/>
</dbReference>
<dbReference type="InterPro" id="IPR036388">
    <property type="entry name" value="WH-like_DNA-bd_sf"/>
</dbReference>
<dbReference type="Pfam" id="PF00126">
    <property type="entry name" value="HTH_1"/>
    <property type="match status" value="1"/>
</dbReference>